<dbReference type="KEGG" id="pmal:PMUG01_03013800"/>
<dbReference type="Proteomes" id="UP000219813">
    <property type="component" value="Chromosome 3"/>
</dbReference>
<keyword evidence="3" id="KW-0378">Hydrolase</keyword>
<dbReference type="InterPro" id="IPR022742">
    <property type="entry name" value="Hydrolase_4"/>
</dbReference>
<feature type="region of interest" description="Disordered" evidence="1">
    <location>
        <begin position="281"/>
        <end position="300"/>
    </location>
</feature>
<keyword evidence="6" id="KW-1185">Reference proteome</keyword>
<dbReference type="EMBL" id="FLQW01002491">
    <property type="protein sequence ID" value="SBS93418.1"/>
    <property type="molecule type" value="Genomic_DNA"/>
</dbReference>
<protein>
    <submittedName>
        <fullName evidence="3">Alpha/beta hydrolase, putative</fullName>
    </submittedName>
</protein>
<dbReference type="SUPFAM" id="SSF53474">
    <property type="entry name" value="alpha/beta-Hydrolases"/>
    <property type="match status" value="1"/>
</dbReference>
<evidence type="ECO:0000313" key="4">
    <source>
        <dbReference type="EMBL" id="SBT86186.1"/>
    </source>
</evidence>
<evidence type="ECO:0000313" key="3">
    <source>
        <dbReference type="EMBL" id="SBS93418.1"/>
    </source>
</evidence>
<dbReference type="Proteomes" id="UP000078597">
    <property type="component" value="Unassembled WGS sequence"/>
</dbReference>
<dbReference type="OrthoDB" id="10249433at2759"/>
<gene>
    <name evidence="4" type="primary">PmUG01_03013800</name>
    <name evidence="3" type="ORF">PMALA_039620</name>
    <name evidence="4" type="ORF">PMUG01_03013800</name>
</gene>
<dbReference type="AlphaFoldDB" id="A0A1A8WMH1"/>
<name>A0A1A8WMH1_PLAMA</name>
<evidence type="ECO:0000313" key="5">
    <source>
        <dbReference type="Proteomes" id="UP000078597"/>
    </source>
</evidence>
<dbReference type="Gene3D" id="3.40.50.1820">
    <property type="entry name" value="alpha/beta hydrolase"/>
    <property type="match status" value="1"/>
</dbReference>
<dbReference type="VEuPathDB" id="PlasmoDB:PmUG01_03013800"/>
<sequence>MGNVLNQIIFRPHPPSYSKNNKNLHFIKTKHGSTICGFFINNHADITVLFSHGNAEDIGDFVSYFQYKSKRLGLNLFAYDYSGYGQSTGYPTETHLYNDVEAAYDYLTKNLNVPKDSVVAYGRSLGSAASVHIATKRDLLGLILQAPISSIHRVKLKLKFTLPYDLFCNIDKVHLIKCPILFIHGKKDKLLTYHGTEEMIRKTNVNTYYMFIDEGGHNNLESCFGDKVNAALGTFLYILRNNIRENVNSVYNIANISTQKLRNTFILNNTKKIKEQLKERVGGNDTPENKQGVEEKVRSLPKTDELNSIASSVDKWNCKKNVHPVKNNEYGYNSSSSMSTIFGSMESIMKTIPDKTFCENDSSPSIENLATYTCANSNYDNLYNQNYNVNNLKRDNNGNKNAGIDSSERVYKNYNYNINNNSYSSKINSTSNNNKVTGKKNCSSYVYSVKRETSNVDEASSSNANYDKIIRMQNEKMTQVESNSQNPNIKISQMKRNSYKVDRVPRIRQDINNIIEGHNMNNAHKNTNGINSSNDIMNESVKSNNRSYENMNNKDLTKSNYTRINKPCEKISKYGSGCPLSPAVSLASVQKMQHESKEICAKPYFINRNNVRKGMKNNMPDIHKSSFNSFNDFIYDEQKDEIKANNNIVEPVKRDVSSASSTLNNISSLYAYHSVSNEKLT</sequence>
<organism evidence="3 5">
    <name type="scientific">Plasmodium malariae</name>
    <dbReference type="NCBI Taxonomy" id="5858"/>
    <lineage>
        <taxon>Eukaryota</taxon>
        <taxon>Sar</taxon>
        <taxon>Alveolata</taxon>
        <taxon>Apicomplexa</taxon>
        <taxon>Aconoidasida</taxon>
        <taxon>Haemosporida</taxon>
        <taxon>Plasmodiidae</taxon>
        <taxon>Plasmodium</taxon>
        <taxon>Plasmodium (Plasmodium)</taxon>
    </lineage>
</organism>
<dbReference type="PANTHER" id="PTHR12277">
    <property type="entry name" value="ALPHA/BETA HYDROLASE DOMAIN-CONTAINING PROTEIN"/>
    <property type="match status" value="1"/>
</dbReference>
<reference evidence="4 6" key="3">
    <citation type="submission" date="2016-06" db="EMBL/GenBank/DDBJ databases">
        <authorList>
            <consortium name="Pathogen Informatics"/>
        </authorList>
    </citation>
    <scope>NUCLEOTIDE SEQUENCE [LARGE SCALE GENOMIC DNA]</scope>
</reference>
<dbReference type="RefSeq" id="XP_028859358.1">
    <property type="nucleotide sequence ID" value="XM_029008764.1"/>
</dbReference>
<dbReference type="PANTHER" id="PTHR12277:SF81">
    <property type="entry name" value="PROTEIN ABHD13"/>
    <property type="match status" value="1"/>
</dbReference>
<accession>A0A1A8WMH1</accession>
<evidence type="ECO:0000256" key="1">
    <source>
        <dbReference type="SAM" id="MobiDB-lite"/>
    </source>
</evidence>
<evidence type="ECO:0000313" key="6">
    <source>
        <dbReference type="Proteomes" id="UP000219813"/>
    </source>
</evidence>
<dbReference type="GO" id="GO:0016787">
    <property type="term" value="F:hydrolase activity"/>
    <property type="evidence" value="ECO:0007669"/>
    <property type="project" value="UniProtKB-KW"/>
</dbReference>
<dbReference type="Pfam" id="PF12146">
    <property type="entry name" value="Hydrolase_4"/>
    <property type="match status" value="1"/>
</dbReference>
<proteinExistence type="predicted"/>
<evidence type="ECO:0000259" key="2">
    <source>
        <dbReference type="Pfam" id="PF12146"/>
    </source>
</evidence>
<reference evidence="3" key="2">
    <citation type="submission" date="2016-05" db="EMBL/GenBank/DDBJ databases">
        <authorList>
            <person name="Lavstsen T."/>
            <person name="Jespersen J.S."/>
        </authorList>
    </citation>
    <scope>NUCLEOTIDE SEQUENCE [LARGE SCALE GENOMIC DNA]</scope>
</reference>
<dbReference type="GeneID" id="39866702"/>
<reference evidence="5" key="1">
    <citation type="submission" date="2016-05" db="EMBL/GenBank/DDBJ databases">
        <authorList>
            <person name="Naeem Raeece"/>
        </authorList>
    </citation>
    <scope>NUCLEOTIDE SEQUENCE [LARGE SCALE GENOMIC DNA]</scope>
</reference>
<dbReference type="EMBL" id="LT594624">
    <property type="protein sequence ID" value="SBT86186.1"/>
    <property type="molecule type" value="Genomic_DNA"/>
</dbReference>
<dbReference type="InterPro" id="IPR029058">
    <property type="entry name" value="AB_hydrolase_fold"/>
</dbReference>
<feature type="domain" description="Serine aminopeptidase S33" evidence="2">
    <location>
        <begin position="44"/>
        <end position="153"/>
    </location>
</feature>
<dbReference type="OMA" id="ISTIFEP"/>